<reference evidence="1 2" key="1">
    <citation type="journal article" date="2021" name="BMC Biol.">
        <title>Horizontally acquired antibacterial genes associated with adaptive radiation of ladybird beetles.</title>
        <authorList>
            <person name="Li H.S."/>
            <person name="Tang X.F."/>
            <person name="Huang Y.H."/>
            <person name="Xu Z.Y."/>
            <person name="Chen M.L."/>
            <person name="Du X.Y."/>
            <person name="Qiu B.Y."/>
            <person name="Chen P.T."/>
            <person name="Zhang W."/>
            <person name="Slipinski A."/>
            <person name="Escalona H.E."/>
            <person name="Waterhouse R.M."/>
            <person name="Zwick A."/>
            <person name="Pang H."/>
        </authorList>
    </citation>
    <scope>NUCLEOTIDE SEQUENCE [LARGE SCALE GENOMIC DNA]</scope>
    <source>
        <strain evidence="1">SYSU2018</strain>
    </source>
</reference>
<sequence length="73" mass="8266">MENPLGIKLPSHLKVINAEQAKKCELVGLEDDISGSILKIHQSFEYWSNGKVTKDGIPENHSLILSREYMNEE</sequence>
<name>A0ABD2MRH6_9CUCU</name>
<keyword evidence="2" id="KW-1185">Reference proteome</keyword>
<dbReference type="Proteomes" id="UP001516400">
    <property type="component" value="Unassembled WGS sequence"/>
</dbReference>
<comment type="caution">
    <text evidence="1">The sequence shown here is derived from an EMBL/GenBank/DDBJ whole genome shotgun (WGS) entry which is preliminary data.</text>
</comment>
<protein>
    <submittedName>
        <fullName evidence="1">Uncharacterized protein</fullName>
    </submittedName>
</protein>
<feature type="non-terminal residue" evidence="1">
    <location>
        <position position="73"/>
    </location>
</feature>
<accession>A0ABD2MRH6</accession>
<evidence type="ECO:0000313" key="2">
    <source>
        <dbReference type="Proteomes" id="UP001516400"/>
    </source>
</evidence>
<gene>
    <name evidence="1" type="ORF">HHI36_007903</name>
</gene>
<dbReference type="EMBL" id="JABFTP020000021">
    <property type="protein sequence ID" value="KAL3268807.1"/>
    <property type="molecule type" value="Genomic_DNA"/>
</dbReference>
<dbReference type="AlphaFoldDB" id="A0ABD2MRH6"/>
<proteinExistence type="predicted"/>
<organism evidence="1 2">
    <name type="scientific">Cryptolaemus montrouzieri</name>
    <dbReference type="NCBI Taxonomy" id="559131"/>
    <lineage>
        <taxon>Eukaryota</taxon>
        <taxon>Metazoa</taxon>
        <taxon>Ecdysozoa</taxon>
        <taxon>Arthropoda</taxon>
        <taxon>Hexapoda</taxon>
        <taxon>Insecta</taxon>
        <taxon>Pterygota</taxon>
        <taxon>Neoptera</taxon>
        <taxon>Endopterygota</taxon>
        <taxon>Coleoptera</taxon>
        <taxon>Polyphaga</taxon>
        <taxon>Cucujiformia</taxon>
        <taxon>Coccinelloidea</taxon>
        <taxon>Coccinellidae</taxon>
        <taxon>Scymninae</taxon>
        <taxon>Scymnini</taxon>
        <taxon>Cryptolaemus</taxon>
    </lineage>
</organism>
<evidence type="ECO:0000313" key="1">
    <source>
        <dbReference type="EMBL" id="KAL3268807.1"/>
    </source>
</evidence>